<keyword evidence="4" id="KW-1185">Reference proteome</keyword>
<dbReference type="Gene3D" id="3.30.300.30">
    <property type="match status" value="1"/>
</dbReference>
<dbReference type="InterPro" id="IPR000873">
    <property type="entry name" value="AMP-dep_synth/lig_dom"/>
</dbReference>
<dbReference type="InterPro" id="IPR028154">
    <property type="entry name" value="AMP-dep_Lig_C"/>
</dbReference>
<feature type="domain" description="AMP-dependent ligase C-terminal" evidence="2">
    <location>
        <begin position="355"/>
        <end position="443"/>
    </location>
</feature>
<protein>
    <submittedName>
        <fullName evidence="3">Phenylacetate--CoA ligase family protein</fullName>
    </submittedName>
</protein>
<evidence type="ECO:0000313" key="3">
    <source>
        <dbReference type="EMBL" id="RJF92396.1"/>
    </source>
</evidence>
<accession>A0A3A3FG88</accession>
<dbReference type="EMBL" id="QYUO01000003">
    <property type="protein sequence ID" value="RJF92396.1"/>
    <property type="molecule type" value="Genomic_DNA"/>
</dbReference>
<proteinExistence type="predicted"/>
<organism evidence="3 4">
    <name type="scientific">Noviherbaspirillum saxi</name>
    <dbReference type="NCBI Taxonomy" id="2320863"/>
    <lineage>
        <taxon>Bacteria</taxon>
        <taxon>Pseudomonadati</taxon>
        <taxon>Pseudomonadota</taxon>
        <taxon>Betaproteobacteria</taxon>
        <taxon>Burkholderiales</taxon>
        <taxon>Oxalobacteraceae</taxon>
        <taxon>Noviherbaspirillum</taxon>
    </lineage>
</organism>
<dbReference type="InterPro" id="IPR045851">
    <property type="entry name" value="AMP-bd_C_sf"/>
</dbReference>
<dbReference type="PANTHER" id="PTHR43845">
    <property type="entry name" value="BLR5969 PROTEIN"/>
    <property type="match status" value="1"/>
</dbReference>
<comment type="caution">
    <text evidence="3">The sequence shown here is derived from an EMBL/GenBank/DDBJ whole genome shotgun (WGS) entry which is preliminary data.</text>
</comment>
<gene>
    <name evidence="3" type="ORF">D3871_27650</name>
</gene>
<dbReference type="AlphaFoldDB" id="A0A3A3FG88"/>
<keyword evidence="3" id="KW-0436">Ligase</keyword>
<feature type="domain" description="AMP-dependent synthetase/ligase" evidence="1">
    <location>
        <begin position="95"/>
        <end position="305"/>
    </location>
</feature>
<dbReference type="Gene3D" id="3.40.50.12780">
    <property type="entry name" value="N-terminal domain of ligase-like"/>
    <property type="match status" value="1"/>
</dbReference>
<dbReference type="PANTHER" id="PTHR43845:SF1">
    <property type="entry name" value="BLR5969 PROTEIN"/>
    <property type="match status" value="1"/>
</dbReference>
<dbReference type="SUPFAM" id="SSF56801">
    <property type="entry name" value="Acetyl-CoA synthetase-like"/>
    <property type="match status" value="1"/>
</dbReference>
<reference evidence="4" key="1">
    <citation type="submission" date="2018-09" db="EMBL/GenBank/DDBJ databases">
        <authorList>
            <person name="Zhu H."/>
        </authorList>
    </citation>
    <scope>NUCLEOTIDE SEQUENCE [LARGE SCALE GENOMIC DNA]</scope>
    <source>
        <strain evidence="4">K1R23-30</strain>
    </source>
</reference>
<dbReference type="OrthoDB" id="580775at2"/>
<dbReference type="InterPro" id="IPR042099">
    <property type="entry name" value="ANL_N_sf"/>
</dbReference>
<sequence length="450" mass="49895">MRLEFYMSSEMLHPEFETIAPEPLRKLQDALWERQWKYLRAHSSFYQRKLHPLSSAKTIGLDSITLDSLEELPFTDKDELRLSQEADYPFGDYIACPEEEAIRLHRTSGTTGRPLHLANSRADTEWIARIGGRALYASGLRPKDRVVHCLNYCMWTGGVTDHLALEATGACVIPFGVGNSELLLKTIADLKISAISCTPSYPAFLEKMLAATGANPRDLNLRIALFGGEAGLDNQEFRDSMEAKWGFGVRNANYGMSEVLSNFASQCEHTNDLHFHGNDFIFAEILDAKGNRLPIKEGTVGEIVCTHLRKECQPLIRYRTRDVITVTGTDTCGCGRTSWRFRVTGRTDDMFNVRGVNVFPTAVQKAVLSLSDSITGQFRIVLAGPGPYDRIELKVEAGSSIPQSDWPGLGKCIEEAVKDVTGASAMVTVIAPDSLPRTEGKTSLIERKTA</sequence>
<dbReference type="Pfam" id="PF00501">
    <property type="entry name" value="AMP-binding"/>
    <property type="match status" value="1"/>
</dbReference>
<dbReference type="Proteomes" id="UP000265955">
    <property type="component" value="Unassembled WGS sequence"/>
</dbReference>
<dbReference type="Pfam" id="PF14535">
    <property type="entry name" value="AMP-binding_C_2"/>
    <property type="match status" value="1"/>
</dbReference>
<evidence type="ECO:0000259" key="2">
    <source>
        <dbReference type="Pfam" id="PF14535"/>
    </source>
</evidence>
<evidence type="ECO:0000259" key="1">
    <source>
        <dbReference type="Pfam" id="PF00501"/>
    </source>
</evidence>
<name>A0A3A3FG88_9BURK</name>
<evidence type="ECO:0000313" key="4">
    <source>
        <dbReference type="Proteomes" id="UP000265955"/>
    </source>
</evidence>
<dbReference type="GO" id="GO:0016874">
    <property type="term" value="F:ligase activity"/>
    <property type="evidence" value="ECO:0007669"/>
    <property type="project" value="UniProtKB-KW"/>
</dbReference>